<reference evidence="20 21" key="1">
    <citation type="submission" date="2016-10" db="EMBL/GenBank/DDBJ databases">
        <authorList>
            <person name="de Groot N.N."/>
        </authorList>
    </citation>
    <scope>NUCLEOTIDE SEQUENCE [LARGE SCALE GENOMIC DNA]</scope>
    <source>
        <strain evidence="20 21">Nl13</strain>
    </source>
</reference>
<evidence type="ECO:0000256" key="4">
    <source>
        <dbReference type="ARBA" id="ARBA00022452"/>
    </source>
</evidence>
<dbReference type="GO" id="GO:0009279">
    <property type="term" value="C:cell outer membrane"/>
    <property type="evidence" value="ECO:0007669"/>
    <property type="project" value="UniProtKB-SubCell"/>
</dbReference>
<evidence type="ECO:0000256" key="14">
    <source>
        <dbReference type="PROSITE-ProRule" id="PRU01360"/>
    </source>
</evidence>
<dbReference type="EMBL" id="FNVK01000007">
    <property type="protein sequence ID" value="SEF74113.1"/>
    <property type="molecule type" value="Genomic_DNA"/>
</dbReference>
<feature type="domain" description="TonB-dependent receptor plug" evidence="19">
    <location>
        <begin position="69"/>
        <end position="178"/>
    </location>
</feature>
<keyword evidence="13 14" id="KW-0998">Cell outer membrane</keyword>
<dbReference type="Gene3D" id="2.170.130.10">
    <property type="entry name" value="TonB-dependent receptor, plug domain"/>
    <property type="match status" value="1"/>
</dbReference>
<dbReference type="PROSITE" id="PS52016">
    <property type="entry name" value="TONB_DEPENDENT_REC_3"/>
    <property type="match status" value="1"/>
</dbReference>
<dbReference type="Proteomes" id="UP000236751">
    <property type="component" value="Unassembled WGS sequence"/>
</dbReference>
<evidence type="ECO:0000256" key="9">
    <source>
        <dbReference type="ARBA" id="ARBA00023065"/>
    </source>
</evidence>
<keyword evidence="8" id="KW-0408">Iron</keyword>
<protein>
    <submittedName>
        <fullName evidence="20">Iron complex outermembrane recepter protein</fullName>
    </submittedName>
</protein>
<keyword evidence="3 14" id="KW-0813">Transport</keyword>
<evidence type="ECO:0000256" key="6">
    <source>
        <dbReference type="ARBA" id="ARBA00022692"/>
    </source>
</evidence>
<evidence type="ECO:0000256" key="15">
    <source>
        <dbReference type="RuleBase" id="RU003357"/>
    </source>
</evidence>
<proteinExistence type="inferred from homology"/>
<dbReference type="RefSeq" id="WP_238529775.1">
    <property type="nucleotide sequence ID" value="NC_007614.1"/>
</dbReference>
<keyword evidence="6 14" id="KW-0812">Transmembrane</keyword>
<dbReference type="Gene3D" id="2.40.170.20">
    <property type="entry name" value="TonB-dependent receptor, beta-barrel domain"/>
    <property type="match status" value="1"/>
</dbReference>
<keyword evidence="9" id="KW-0406">Ion transport</keyword>
<gene>
    <name evidence="20" type="ORF">SAMN05216403_107114</name>
</gene>
<evidence type="ECO:0000313" key="21">
    <source>
        <dbReference type="Proteomes" id="UP000236751"/>
    </source>
</evidence>
<evidence type="ECO:0000313" key="20">
    <source>
        <dbReference type="EMBL" id="SEF74113.1"/>
    </source>
</evidence>
<evidence type="ECO:0000256" key="8">
    <source>
        <dbReference type="ARBA" id="ARBA00023004"/>
    </source>
</evidence>
<dbReference type="CDD" id="cd01347">
    <property type="entry name" value="ligand_gated_channel"/>
    <property type="match status" value="1"/>
</dbReference>
<keyword evidence="11 14" id="KW-0472">Membrane</keyword>
<dbReference type="Pfam" id="PF07715">
    <property type="entry name" value="Plug"/>
    <property type="match status" value="1"/>
</dbReference>
<evidence type="ECO:0000256" key="12">
    <source>
        <dbReference type="ARBA" id="ARBA00023170"/>
    </source>
</evidence>
<keyword evidence="10 15" id="KW-0798">TonB box</keyword>
<evidence type="ECO:0000259" key="18">
    <source>
        <dbReference type="Pfam" id="PF00593"/>
    </source>
</evidence>
<evidence type="ECO:0000256" key="3">
    <source>
        <dbReference type="ARBA" id="ARBA00022448"/>
    </source>
</evidence>
<feature type="chain" id="PRO_5009286135" evidence="17">
    <location>
        <begin position="23"/>
        <end position="735"/>
    </location>
</feature>
<dbReference type="Pfam" id="PF00593">
    <property type="entry name" value="TonB_dep_Rec_b-barrel"/>
    <property type="match status" value="1"/>
</dbReference>
<evidence type="ECO:0000256" key="13">
    <source>
        <dbReference type="ARBA" id="ARBA00023237"/>
    </source>
</evidence>
<evidence type="ECO:0000256" key="17">
    <source>
        <dbReference type="SAM" id="SignalP"/>
    </source>
</evidence>
<evidence type="ECO:0000256" key="7">
    <source>
        <dbReference type="ARBA" id="ARBA00022729"/>
    </source>
</evidence>
<feature type="signal peptide" evidence="17">
    <location>
        <begin position="1"/>
        <end position="22"/>
    </location>
</feature>
<evidence type="ECO:0000256" key="2">
    <source>
        <dbReference type="ARBA" id="ARBA00009810"/>
    </source>
</evidence>
<keyword evidence="12" id="KW-0675">Receptor</keyword>
<keyword evidence="5" id="KW-0410">Iron transport</keyword>
<evidence type="ECO:0000256" key="11">
    <source>
        <dbReference type="ARBA" id="ARBA00023136"/>
    </source>
</evidence>
<evidence type="ECO:0000259" key="19">
    <source>
        <dbReference type="Pfam" id="PF07715"/>
    </source>
</evidence>
<dbReference type="AlphaFoldDB" id="A0A1H5UGD7"/>
<dbReference type="PANTHER" id="PTHR32552">
    <property type="entry name" value="FERRICHROME IRON RECEPTOR-RELATED"/>
    <property type="match status" value="1"/>
</dbReference>
<feature type="region of interest" description="Disordered" evidence="16">
    <location>
        <begin position="24"/>
        <end position="46"/>
    </location>
</feature>
<sequence>MLKILNLALVAIGIGLPNLVPASDSPPVQSKTGTNTAAEASPLESSGRSLPVLNPVVITGTRTEQSSFSLPMSIDVVETKVIQEVQPRVNLSEALSRVPGLVIQNRQNYAQDLQISSRGFGARSTFGIRGIRIFVDDIPATMPDGQGQAANINLGSTKRIEVLRGPFSAIYGNASGGVIQAFTEDGPNETTLSGTLLGGSYGTSRGEIKLGGTLGGTDVISGPFNYVVDISRFQTSGYRDHSAATRYQASAKATYRFDHDANLTLVVNELHQGNTQDPLGLTQAQVIENPRQADISAHTFNTRKSIDNTQGGAVYEHRFSASNKIKLIGYAGTRQLEQFLAVPRGAQIPATSSGGVVDLDRQFGGAGLRWTYRSMGERPFTLTAGIEYEIFKERRKGFENFSGAILGVRGGLRRNENNTVSSLSQYGQAEWHFTQSWALSAAVRYTNVKFKSEDFFVRPGNADDSGSLTFRNVNPVLGLLYKATSTLNLYASGGWGFETPTFTELAYRPDGASGLNFSLRPSESRNIEVGFKWLATDNTRLNLALFESVVTDEILPATNIGGRATFQNATDTRRRGIELAAVHRFGADLSAYFSYTFLDARFRDSYTYQPRAGTPFVIVAEGNLVPGIPRNTAYGELAWRRGLPGFSAVIEAIYRDRVYANDINTEAAKQYAIANIRLAYSHQLGRLKLSEFIRIDNVSNAKYVGAVIVNEGNERFYEPSAGRNVIVGLNASYVF</sequence>
<dbReference type="PANTHER" id="PTHR32552:SF68">
    <property type="entry name" value="FERRICHROME OUTER MEMBRANE TRANSPORTER_PHAGE RECEPTOR"/>
    <property type="match status" value="1"/>
</dbReference>
<evidence type="ECO:0000256" key="16">
    <source>
        <dbReference type="SAM" id="MobiDB-lite"/>
    </source>
</evidence>
<dbReference type="InterPro" id="IPR037066">
    <property type="entry name" value="Plug_dom_sf"/>
</dbReference>
<feature type="domain" description="TonB-dependent receptor-like beta-barrel" evidence="18">
    <location>
        <begin position="271"/>
        <end position="689"/>
    </location>
</feature>
<organism evidence="20 21">
    <name type="scientific">Nitrosospira multiformis (strain ATCC 25196 / NCIMB 11849 / C 71)</name>
    <dbReference type="NCBI Taxonomy" id="323848"/>
    <lineage>
        <taxon>Bacteria</taxon>
        <taxon>Pseudomonadati</taxon>
        <taxon>Pseudomonadota</taxon>
        <taxon>Betaproteobacteria</taxon>
        <taxon>Nitrosomonadales</taxon>
        <taxon>Nitrosomonadaceae</taxon>
        <taxon>Nitrosospira</taxon>
    </lineage>
</organism>
<evidence type="ECO:0000256" key="5">
    <source>
        <dbReference type="ARBA" id="ARBA00022496"/>
    </source>
</evidence>
<accession>A0A1H5UGD7</accession>
<dbReference type="InterPro" id="IPR000531">
    <property type="entry name" value="Beta-barrel_TonB"/>
</dbReference>
<dbReference type="InterPro" id="IPR036942">
    <property type="entry name" value="Beta-barrel_TonB_sf"/>
</dbReference>
<comment type="subcellular location">
    <subcellularLocation>
        <location evidence="1 14">Cell outer membrane</location>
        <topology evidence="1 14">Multi-pass membrane protein</topology>
    </subcellularLocation>
</comment>
<feature type="compositionally biased region" description="Polar residues" evidence="16">
    <location>
        <begin position="26"/>
        <end position="46"/>
    </location>
</feature>
<keyword evidence="4 14" id="KW-1134">Transmembrane beta strand</keyword>
<dbReference type="GO" id="GO:0015344">
    <property type="term" value="F:siderophore uptake transmembrane transporter activity"/>
    <property type="evidence" value="ECO:0007669"/>
    <property type="project" value="TreeGrafter"/>
</dbReference>
<keyword evidence="7 17" id="KW-0732">Signal</keyword>
<evidence type="ECO:0000256" key="10">
    <source>
        <dbReference type="ARBA" id="ARBA00023077"/>
    </source>
</evidence>
<dbReference type="InterPro" id="IPR039426">
    <property type="entry name" value="TonB-dep_rcpt-like"/>
</dbReference>
<comment type="similarity">
    <text evidence="2 14 15">Belongs to the TonB-dependent receptor family.</text>
</comment>
<dbReference type="SUPFAM" id="SSF56935">
    <property type="entry name" value="Porins"/>
    <property type="match status" value="1"/>
</dbReference>
<evidence type="ECO:0000256" key="1">
    <source>
        <dbReference type="ARBA" id="ARBA00004571"/>
    </source>
</evidence>
<dbReference type="InterPro" id="IPR012910">
    <property type="entry name" value="Plug_dom"/>
</dbReference>
<name>A0A1H5UGD7_NITMU</name>